<evidence type="ECO:0000313" key="3">
    <source>
        <dbReference type="Proteomes" id="UP000886722"/>
    </source>
</evidence>
<dbReference type="InterPro" id="IPR002818">
    <property type="entry name" value="DJ-1/PfpI"/>
</dbReference>
<dbReference type="Gene3D" id="3.40.50.880">
    <property type="match status" value="1"/>
</dbReference>
<dbReference type="SUPFAM" id="SSF52317">
    <property type="entry name" value="Class I glutamine amidotransferase-like"/>
    <property type="match status" value="1"/>
</dbReference>
<reference evidence="2" key="2">
    <citation type="journal article" date="2021" name="PeerJ">
        <title>Extensive microbial diversity within the chicken gut microbiome revealed by metagenomics and culture.</title>
        <authorList>
            <person name="Gilroy R."/>
            <person name="Ravi A."/>
            <person name="Getino M."/>
            <person name="Pursley I."/>
            <person name="Horton D.L."/>
            <person name="Alikhan N.F."/>
            <person name="Baker D."/>
            <person name="Gharbi K."/>
            <person name="Hall N."/>
            <person name="Watson M."/>
            <person name="Adriaenssens E.M."/>
            <person name="Foster-Nyarko E."/>
            <person name="Jarju S."/>
            <person name="Secka A."/>
            <person name="Antonio M."/>
            <person name="Oren A."/>
            <person name="Chaudhuri R.R."/>
            <person name="La Ragione R."/>
            <person name="Hildebrand F."/>
            <person name="Pallen M.J."/>
        </authorList>
    </citation>
    <scope>NUCLEOTIDE SEQUENCE</scope>
    <source>
        <strain evidence="2">21143</strain>
    </source>
</reference>
<proteinExistence type="predicted"/>
<name>A0A9D1GET7_9BACT</name>
<evidence type="ECO:0000259" key="1">
    <source>
        <dbReference type="Pfam" id="PF01965"/>
    </source>
</evidence>
<dbReference type="AlphaFoldDB" id="A0A9D1GET7"/>
<organism evidence="2 3">
    <name type="scientific">Candidatus Caccoplasma intestinavium</name>
    <dbReference type="NCBI Taxonomy" id="2840716"/>
    <lineage>
        <taxon>Bacteria</taxon>
        <taxon>Pseudomonadati</taxon>
        <taxon>Bacteroidota</taxon>
        <taxon>Bacteroidia</taxon>
        <taxon>Bacteroidales</taxon>
        <taxon>Bacteroidaceae</taxon>
        <taxon>Bacteroidaceae incertae sedis</taxon>
        <taxon>Candidatus Caccoplasma</taxon>
    </lineage>
</organism>
<dbReference type="InterPro" id="IPR029062">
    <property type="entry name" value="Class_I_gatase-like"/>
</dbReference>
<feature type="domain" description="DJ-1/PfpI" evidence="1">
    <location>
        <begin position="3"/>
        <end position="172"/>
    </location>
</feature>
<comment type="caution">
    <text evidence="2">The sequence shown here is derived from an EMBL/GenBank/DDBJ whole genome shotgun (WGS) entry which is preliminary data.</text>
</comment>
<dbReference type="Proteomes" id="UP000886722">
    <property type="component" value="Unassembled WGS sequence"/>
</dbReference>
<sequence length="175" mass="19225">MSKRVAVLAVNPVNGFGLFQYLEAFYENKIEYKVYAVSDTVDIRTNSGIVIKTDDTIAHLKGHSDDFDALVFSCGDAVPVFAEHASEEYNVVLLDVIREFAQADKLMIGHCAAALMFEIAGITKGKRLAVHPLAKPAIQHGVATDEPYEIDGKFYTAQCEHTLPALLPSLLEILK</sequence>
<gene>
    <name evidence="2" type="ORF">IAD06_06545</name>
</gene>
<accession>A0A9D1GET7</accession>
<protein>
    <submittedName>
        <fullName evidence="2">DJ-1/PfpI family protein</fullName>
    </submittedName>
</protein>
<evidence type="ECO:0000313" key="2">
    <source>
        <dbReference type="EMBL" id="HIT39678.1"/>
    </source>
</evidence>
<dbReference type="Pfam" id="PF01965">
    <property type="entry name" value="DJ-1_PfpI"/>
    <property type="match status" value="1"/>
</dbReference>
<reference evidence="2" key="1">
    <citation type="submission" date="2020-10" db="EMBL/GenBank/DDBJ databases">
        <authorList>
            <person name="Gilroy R."/>
        </authorList>
    </citation>
    <scope>NUCLEOTIDE SEQUENCE</scope>
    <source>
        <strain evidence="2">21143</strain>
    </source>
</reference>
<dbReference type="EMBL" id="DVKT01000050">
    <property type="protein sequence ID" value="HIT39678.1"/>
    <property type="molecule type" value="Genomic_DNA"/>
</dbReference>